<dbReference type="PANTHER" id="PTHR32309:SF13">
    <property type="entry name" value="FERRIC ENTEROBACTIN TRANSPORT PROTEIN FEPE"/>
    <property type="match status" value="1"/>
</dbReference>
<protein>
    <submittedName>
        <fullName evidence="9">Wzz/FepE/Etk N-terminal domain-containing protein</fullName>
    </submittedName>
</protein>
<evidence type="ECO:0000256" key="5">
    <source>
        <dbReference type="ARBA" id="ARBA00023136"/>
    </source>
</evidence>
<dbReference type="Proteomes" id="UP001447008">
    <property type="component" value="Unassembled WGS sequence"/>
</dbReference>
<sequence>MNNQNIQMQQTTFADDEIDLKELFLALWQGKWIIIGTTIIAAVISVVYALSLPNIYKSEALLAPAEDGQSGGLSALAGQFGGLASLAGVNLGGGSADKTTIALELLKSRSFIGEFVQKHDLKPLIMAANGWDQANNKVLYDPEIYDKEKSIWVRETKTSKQSEPSLLEVHDRIIKEFLTVTKKKETGLITIGMKHYSPVVAKELTDKLIEQINSTMRTNAINDAEKSIGYLTRALNETTLADMQKVFYQLIEQQEQAKMLASVREEFALKVIDPAVIAEEKSEPKRGVICVLSVLLGLIISAMFILIRSQFIKSKK</sequence>
<evidence type="ECO:0000313" key="9">
    <source>
        <dbReference type="EMBL" id="MEM0514225.1"/>
    </source>
</evidence>
<gene>
    <name evidence="9" type="ORF">WCN91_01995</name>
</gene>
<feature type="domain" description="Tyrosine-protein kinase G-rich" evidence="8">
    <location>
        <begin position="244"/>
        <end position="309"/>
    </location>
</feature>
<evidence type="ECO:0000256" key="4">
    <source>
        <dbReference type="ARBA" id="ARBA00022989"/>
    </source>
</evidence>
<comment type="subcellular location">
    <subcellularLocation>
        <location evidence="1">Cell membrane</location>
        <topology evidence="1">Multi-pass membrane protein</topology>
    </subcellularLocation>
</comment>
<dbReference type="Pfam" id="PF02706">
    <property type="entry name" value="Wzz"/>
    <property type="match status" value="1"/>
</dbReference>
<evidence type="ECO:0000313" key="10">
    <source>
        <dbReference type="Proteomes" id="UP001447008"/>
    </source>
</evidence>
<evidence type="ECO:0000259" key="7">
    <source>
        <dbReference type="Pfam" id="PF02706"/>
    </source>
</evidence>
<evidence type="ECO:0000256" key="6">
    <source>
        <dbReference type="SAM" id="Phobius"/>
    </source>
</evidence>
<accession>A0ABU9MSR9</accession>
<organism evidence="9 10">
    <name type="scientific">Pseudoalteromonas qingdaonensis</name>
    <dbReference type="NCBI Taxonomy" id="3131913"/>
    <lineage>
        <taxon>Bacteria</taxon>
        <taxon>Pseudomonadati</taxon>
        <taxon>Pseudomonadota</taxon>
        <taxon>Gammaproteobacteria</taxon>
        <taxon>Alteromonadales</taxon>
        <taxon>Pseudoalteromonadaceae</taxon>
        <taxon>Pseudoalteromonas</taxon>
    </lineage>
</organism>
<dbReference type="InterPro" id="IPR003856">
    <property type="entry name" value="LPS_length_determ_N"/>
</dbReference>
<keyword evidence="5 6" id="KW-0472">Membrane</keyword>
<comment type="caution">
    <text evidence="9">The sequence shown here is derived from an EMBL/GenBank/DDBJ whole genome shotgun (WGS) entry which is preliminary data.</text>
</comment>
<dbReference type="RefSeq" id="WP_342675756.1">
    <property type="nucleotide sequence ID" value="NZ_JBCGCU010000001.1"/>
</dbReference>
<dbReference type="InterPro" id="IPR032807">
    <property type="entry name" value="GNVR"/>
</dbReference>
<dbReference type="PANTHER" id="PTHR32309">
    <property type="entry name" value="TYROSINE-PROTEIN KINASE"/>
    <property type="match status" value="1"/>
</dbReference>
<reference evidence="9 10" key="1">
    <citation type="submission" date="2024-03" db="EMBL/GenBank/DDBJ databases">
        <title>Pseudoalteromonas qingdaonensis sp. nov., isolated from the intestines of marine benthic organisms.</title>
        <authorList>
            <person name="Lin X."/>
            <person name="Fang S."/>
            <person name="Hu X."/>
        </authorList>
    </citation>
    <scope>NUCLEOTIDE SEQUENCE [LARGE SCALE GENOMIC DNA]</scope>
    <source>
        <strain evidence="9 10">YIC-827</strain>
    </source>
</reference>
<evidence type="ECO:0000259" key="8">
    <source>
        <dbReference type="Pfam" id="PF13807"/>
    </source>
</evidence>
<name>A0ABU9MSR9_9GAMM</name>
<feature type="transmembrane region" description="Helical" evidence="6">
    <location>
        <begin position="32"/>
        <end position="50"/>
    </location>
</feature>
<keyword evidence="2" id="KW-1003">Cell membrane</keyword>
<keyword evidence="4 6" id="KW-1133">Transmembrane helix</keyword>
<feature type="domain" description="Polysaccharide chain length determinant N-terminal" evidence="7">
    <location>
        <begin position="16"/>
        <end position="118"/>
    </location>
</feature>
<proteinExistence type="predicted"/>
<dbReference type="InterPro" id="IPR050445">
    <property type="entry name" value="Bact_polysacc_biosynth/exp"/>
</dbReference>
<keyword evidence="3 6" id="KW-0812">Transmembrane</keyword>
<dbReference type="EMBL" id="JBCGCU010000001">
    <property type="protein sequence ID" value="MEM0514225.1"/>
    <property type="molecule type" value="Genomic_DNA"/>
</dbReference>
<keyword evidence="10" id="KW-1185">Reference proteome</keyword>
<dbReference type="Pfam" id="PF13807">
    <property type="entry name" value="GNVR"/>
    <property type="match status" value="1"/>
</dbReference>
<feature type="transmembrane region" description="Helical" evidence="6">
    <location>
        <begin position="287"/>
        <end position="307"/>
    </location>
</feature>
<evidence type="ECO:0000256" key="3">
    <source>
        <dbReference type="ARBA" id="ARBA00022692"/>
    </source>
</evidence>
<evidence type="ECO:0000256" key="2">
    <source>
        <dbReference type="ARBA" id="ARBA00022475"/>
    </source>
</evidence>
<evidence type="ECO:0000256" key="1">
    <source>
        <dbReference type="ARBA" id="ARBA00004651"/>
    </source>
</evidence>